<evidence type="ECO:0000256" key="1">
    <source>
        <dbReference type="ARBA" id="ARBA00001933"/>
    </source>
</evidence>
<evidence type="ECO:0000313" key="2">
    <source>
        <dbReference type="EMBL" id="KAK6520946.1"/>
    </source>
</evidence>
<comment type="caution">
    <text evidence="2">The sequence shown here is derived from an EMBL/GenBank/DDBJ whole genome shotgun (WGS) entry which is preliminary data.</text>
</comment>
<dbReference type="AlphaFoldDB" id="A0AAN8P1M2"/>
<protein>
    <submittedName>
        <fullName evidence="2">Uncharacterized protein</fullName>
    </submittedName>
</protein>
<gene>
    <name evidence="2" type="ORF">TWF506_001183</name>
</gene>
<proteinExistence type="predicted"/>
<accession>A0AAN8P1M2</accession>
<organism evidence="2 3">
    <name type="scientific">Arthrobotrys conoides</name>
    <dbReference type="NCBI Taxonomy" id="74498"/>
    <lineage>
        <taxon>Eukaryota</taxon>
        <taxon>Fungi</taxon>
        <taxon>Dikarya</taxon>
        <taxon>Ascomycota</taxon>
        <taxon>Pezizomycotina</taxon>
        <taxon>Orbiliomycetes</taxon>
        <taxon>Orbiliales</taxon>
        <taxon>Orbiliaceae</taxon>
        <taxon>Arthrobotrys</taxon>
    </lineage>
</organism>
<keyword evidence="3" id="KW-1185">Reference proteome</keyword>
<comment type="cofactor">
    <cofactor evidence="1">
        <name>pyridoxal 5'-phosphate</name>
        <dbReference type="ChEBI" id="CHEBI:597326"/>
    </cofactor>
</comment>
<dbReference type="Proteomes" id="UP001307849">
    <property type="component" value="Unassembled WGS sequence"/>
</dbReference>
<dbReference type="EMBL" id="JAVHJM010000001">
    <property type="protein sequence ID" value="KAK6520946.1"/>
    <property type="molecule type" value="Genomic_DNA"/>
</dbReference>
<dbReference type="PANTHER" id="PTHR43713">
    <property type="entry name" value="GLUTAMATE-1-SEMIALDEHYDE 2,1-AMINOMUTASE"/>
    <property type="match status" value="1"/>
</dbReference>
<reference evidence="2 3" key="1">
    <citation type="submission" date="2019-10" db="EMBL/GenBank/DDBJ databases">
        <authorList>
            <person name="Palmer J.M."/>
        </authorList>
    </citation>
    <scope>NUCLEOTIDE SEQUENCE [LARGE SCALE GENOMIC DNA]</scope>
    <source>
        <strain evidence="2 3">TWF506</strain>
    </source>
</reference>
<dbReference type="SUPFAM" id="SSF53383">
    <property type="entry name" value="PLP-dependent transferases"/>
    <property type="match status" value="1"/>
</dbReference>
<name>A0AAN8P1M2_9PEZI</name>
<dbReference type="InterPro" id="IPR015421">
    <property type="entry name" value="PyrdxlP-dep_Trfase_major"/>
</dbReference>
<dbReference type="InterPro" id="IPR015424">
    <property type="entry name" value="PyrdxlP-dep_Trfase"/>
</dbReference>
<sequence length="144" mass="16220">MNFPDKGNPLNLSHDFIIGKFDSIKAAGGVRPASKEFLLFLRKAADEFGAILIFDECVTSRLNFNGMQGALDIIPDMTVVGKVYGRWITIRNLRGREDIINPYDPDSQGIEKVTSTPELSMGIYSHFLRRSQLQNLLLLEHFFG</sequence>
<dbReference type="Gene3D" id="3.40.640.10">
    <property type="entry name" value="Type I PLP-dependent aspartate aminotransferase-like (Major domain)"/>
    <property type="match status" value="1"/>
</dbReference>
<evidence type="ECO:0000313" key="3">
    <source>
        <dbReference type="Proteomes" id="UP001307849"/>
    </source>
</evidence>
<dbReference type="PANTHER" id="PTHR43713:SF3">
    <property type="entry name" value="GLUTAMATE-1-SEMIALDEHYDE 2,1-AMINOMUTASE 1, CHLOROPLASTIC-RELATED"/>
    <property type="match status" value="1"/>
</dbReference>